<keyword evidence="1" id="KW-0472">Membrane</keyword>
<sequence length="117" mass="12406">MGQVVTKEVGSIANQAAQRGIRNGWLASLVHIALVLMAGGFYHPAWDNGGMAAGAVFAACAMGTPLVMAVVGIASYQIHYRRLMSRLLAGDATVCRIWLSEGREMKNPNPNGCALCM</sequence>
<dbReference type="Proteomes" id="UP000256845">
    <property type="component" value="Unassembled WGS sequence"/>
</dbReference>
<name>A0A3D9HF99_9PROT</name>
<gene>
    <name evidence="2" type="ORF">DFP90_108178</name>
</gene>
<evidence type="ECO:0000313" key="2">
    <source>
        <dbReference type="EMBL" id="RED48159.1"/>
    </source>
</evidence>
<evidence type="ECO:0000256" key="1">
    <source>
        <dbReference type="SAM" id="Phobius"/>
    </source>
</evidence>
<dbReference type="RefSeq" id="WP_115937777.1">
    <property type="nucleotide sequence ID" value="NZ_QRDW01000008.1"/>
</dbReference>
<organism evidence="2 3">
    <name type="scientific">Aestuariispira insulae</name>
    <dbReference type="NCBI Taxonomy" id="1461337"/>
    <lineage>
        <taxon>Bacteria</taxon>
        <taxon>Pseudomonadati</taxon>
        <taxon>Pseudomonadota</taxon>
        <taxon>Alphaproteobacteria</taxon>
        <taxon>Rhodospirillales</taxon>
        <taxon>Kiloniellaceae</taxon>
        <taxon>Aestuariispira</taxon>
    </lineage>
</organism>
<proteinExistence type="predicted"/>
<dbReference type="OrthoDB" id="9923002at2"/>
<keyword evidence="1" id="KW-1133">Transmembrane helix</keyword>
<dbReference type="EMBL" id="QRDW01000008">
    <property type="protein sequence ID" value="RED48159.1"/>
    <property type="molecule type" value="Genomic_DNA"/>
</dbReference>
<evidence type="ECO:0000313" key="3">
    <source>
        <dbReference type="Proteomes" id="UP000256845"/>
    </source>
</evidence>
<accession>A0A3D9HF99</accession>
<feature type="transmembrane region" description="Helical" evidence="1">
    <location>
        <begin position="25"/>
        <end position="45"/>
    </location>
</feature>
<reference evidence="2 3" key="1">
    <citation type="submission" date="2018-07" db="EMBL/GenBank/DDBJ databases">
        <title>Genomic Encyclopedia of Type Strains, Phase III (KMG-III): the genomes of soil and plant-associated and newly described type strains.</title>
        <authorList>
            <person name="Whitman W."/>
        </authorList>
    </citation>
    <scope>NUCLEOTIDE SEQUENCE [LARGE SCALE GENOMIC DNA]</scope>
    <source>
        <strain evidence="2 3">CECT 8488</strain>
    </source>
</reference>
<keyword evidence="3" id="KW-1185">Reference proteome</keyword>
<keyword evidence="1" id="KW-0812">Transmembrane</keyword>
<comment type="caution">
    <text evidence="2">The sequence shown here is derived from an EMBL/GenBank/DDBJ whole genome shotgun (WGS) entry which is preliminary data.</text>
</comment>
<protein>
    <submittedName>
        <fullName evidence="2">Uncharacterized protein</fullName>
    </submittedName>
</protein>
<dbReference type="AlphaFoldDB" id="A0A3D9HF99"/>
<feature type="transmembrane region" description="Helical" evidence="1">
    <location>
        <begin position="51"/>
        <end position="76"/>
    </location>
</feature>